<feature type="domain" description="Flagellar hook-length control protein-like C-terminal" evidence="3">
    <location>
        <begin position="573"/>
        <end position="639"/>
    </location>
</feature>
<feature type="compositionally biased region" description="Low complexity" evidence="2">
    <location>
        <begin position="653"/>
        <end position="671"/>
    </location>
</feature>
<feature type="region of interest" description="Disordered" evidence="2">
    <location>
        <begin position="652"/>
        <end position="671"/>
    </location>
</feature>
<keyword evidence="1" id="KW-0175">Coiled coil</keyword>
<dbReference type="OrthoDB" id="5349375at2"/>
<evidence type="ECO:0000313" key="4">
    <source>
        <dbReference type="EMBL" id="RXJ83061.1"/>
    </source>
</evidence>
<dbReference type="InterPro" id="IPR038610">
    <property type="entry name" value="FliK-like_C_sf"/>
</dbReference>
<dbReference type="EMBL" id="PDJZ01000017">
    <property type="protein sequence ID" value="RXJ83061.1"/>
    <property type="molecule type" value="Genomic_DNA"/>
</dbReference>
<evidence type="ECO:0000256" key="2">
    <source>
        <dbReference type="SAM" id="MobiDB-lite"/>
    </source>
</evidence>
<dbReference type="Gene3D" id="3.30.750.140">
    <property type="match status" value="1"/>
</dbReference>
<keyword evidence="4" id="KW-0966">Cell projection</keyword>
<evidence type="ECO:0000259" key="3">
    <source>
        <dbReference type="Pfam" id="PF02120"/>
    </source>
</evidence>
<keyword evidence="4" id="KW-0969">Cilium</keyword>
<protein>
    <submittedName>
        <fullName evidence="4">Flagellar hook-length control protein FliK</fullName>
    </submittedName>
</protein>
<feature type="coiled-coil region" evidence="1">
    <location>
        <begin position="279"/>
        <end position="306"/>
    </location>
</feature>
<name>A0A4Q0ZDZ9_9BACT</name>
<gene>
    <name evidence="4" type="ORF">CRU90_11445</name>
</gene>
<keyword evidence="4" id="KW-0282">Flagellum</keyword>
<accession>A0A4Q0ZDZ9</accession>
<dbReference type="InterPro" id="IPR021136">
    <property type="entry name" value="Flagellar_hook_control-like_C"/>
</dbReference>
<reference evidence="4 5" key="1">
    <citation type="submission" date="2017-10" db="EMBL/GenBank/DDBJ databases">
        <title>Genomics of the genus Arcobacter.</title>
        <authorList>
            <person name="Perez-Cataluna A."/>
            <person name="Figueras M.J."/>
        </authorList>
    </citation>
    <scope>NUCLEOTIDE SEQUENCE [LARGE SCALE GENOMIC DNA]</scope>
    <source>
        <strain evidence="4 5">F26</strain>
    </source>
</reference>
<sequence length="701" mass="78586">MANPIDIISKNSSSTSEVSLVSDKEVTKDAPSLFDSLLKDSMGMDKEEEALKQDTLTKKDGLNKETLVVDEVNNKGIEDNEVISLKSANNSLLDRLVIEAKNETAKEQIFDKTLNNEILNEASKNSQNTMLETGLTTSTLDNQDTKIDSQKVSLDESPKNSQDVKVGIKDIKIVEDGNDIKNLTNDNLEVTILTQDNLETKDIKIVEDKNTIKDVIKETLEATIPTPDNQDAKIDSQKVISNESEKDSQEVKIETKDIKIVDNENSVKDSIKNNQDTKLDSQKVILDESEKSAQELKVEIKNIKIVDNENVIKDLNKDIQLLNSSENKEVLAQNSLENIESLVTPNMLDEESKTIDTKESNIIEEAIPSTLKKQIVDLEEEQNVNNKKSLMDLLIDKNSKNSILNVSENETINKTELNQSKDFLSSLYLGGQKNILNSQFLLNKSEAINILKNGNLLADIEKSANILELGLEDLSVEQNVDLKTLELVKKQDMNNIDKKNLLDSLLMEKNIRSEDVKHLITKSIEASNALLENSLNIAEDIELSVNSPLSYNIQSRIIGAKQQMSTMMSDIARQMYENYRPPVTVFRINLNPLELGSIAILMKNDKNSNALTISMNASNGGTLEALVENQNILRNSLNKTFDENTIFNLDFTSSNQNNEQSSNGQSNSNQQNRFEGQIDTQSVLQLKEENKDREDKVLDYM</sequence>
<evidence type="ECO:0000256" key="1">
    <source>
        <dbReference type="SAM" id="Coils"/>
    </source>
</evidence>
<proteinExistence type="predicted"/>
<comment type="caution">
    <text evidence="4">The sequence shown here is derived from an EMBL/GenBank/DDBJ whole genome shotgun (WGS) entry which is preliminary data.</text>
</comment>
<evidence type="ECO:0000313" key="5">
    <source>
        <dbReference type="Proteomes" id="UP000290870"/>
    </source>
</evidence>
<dbReference type="Pfam" id="PF02120">
    <property type="entry name" value="Flg_hook"/>
    <property type="match status" value="1"/>
</dbReference>
<dbReference type="AlphaFoldDB" id="A0A4Q0ZDZ9"/>
<dbReference type="RefSeq" id="WP_128987410.1">
    <property type="nucleotide sequence ID" value="NZ_PDJZ01000017.1"/>
</dbReference>
<dbReference type="Proteomes" id="UP000290870">
    <property type="component" value="Unassembled WGS sequence"/>
</dbReference>
<organism evidence="4 5">
    <name type="scientific">Arcobacter cloacae</name>
    <dbReference type="NCBI Taxonomy" id="1054034"/>
    <lineage>
        <taxon>Bacteria</taxon>
        <taxon>Pseudomonadati</taxon>
        <taxon>Campylobacterota</taxon>
        <taxon>Epsilonproteobacteria</taxon>
        <taxon>Campylobacterales</taxon>
        <taxon>Arcobacteraceae</taxon>
        <taxon>Arcobacter</taxon>
    </lineage>
</organism>